<evidence type="ECO:0000313" key="4">
    <source>
        <dbReference type="Proteomes" id="UP000192940"/>
    </source>
</evidence>
<dbReference type="RefSeq" id="WP_208918447.1">
    <property type="nucleotide sequence ID" value="NZ_LT840184.1"/>
</dbReference>
<dbReference type="Pfam" id="PF07833">
    <property type="entry name" value="Cu_amine_oxidN1"/>
    <property type="match status" value="1"/>
</dbReference>
<keyword evidence="4" id="KW-1185">Reference proteome</keyword>
<evidence type="ECO:0000313" key="3">
    <source>
        <dbReference type="EMBL" id="SMF78089.1"/>
    </source>
</evidence>
<dbReference type="SUPFAM" id="SSF53850">
    <property type="entry name" value="Periplasmic binding protein-like II"/>
    <property type="match status" value="1"/>
</dbReference>
<feature type="domain" description="Copper amine oxidase-like N-terminal" evidence="2">
    <location>
        <begin position="62"/>
        <end position="164"/>
    </location>
</feature>
<reference evidence="3 4" key="1">
    <citation type="submission" date="2017-04" db="EMBL/GenBank/DDBJ databases">
        <authorList>
            <person name="Afonso C.L."/>
            <person name="Miller P.J."/>
            <person name="Scott M.A."/>
            <person name="Spackman E."/>
            <person name="Goraichik I."/>
            <person name="Dimitrov K.M."/>
            <person name="Suarez D.L."/>
            <person name="Swayne D.E."/>
        </authorList>
    </citation>
    <scope>NUCLEOTIDE SEQUENCE [LARGE SCALE GENOMIC DNA]</scope>
    <source>
        <strain evidence="3 4">N3/975</strain>
    </source>
</reference>
<dbReference type="Proteomes" id="UP000192940">
    <property type="component" value="Chromosome I"/>
</dbReference>
<evidence type="ECO:0000259" key="2">
    <source>
        <dbReference type="Pfam" id="PF07833"/>
    </source>
</evidence>
<proteinExistence type="predicted"/>
<dbReference type="InterPro" id="IPR036582">
    <property type="entry name" value="Mao_N_sf"/>
</dbReference>
<dbReference type="InterPro" id="IPR012854">
    <property type="entry name" value="Cu_amine_oxidase-like_N"/>
</dbReference>
<dbReference type="Gene3D" id="3.40.190.10">
    <property type="entry name" value="Periplasmic binding protein-like II"/>
    <property type="match status" value="2"/>
</dbReference>
<dbReference type="EMBL" id="LT840184">
    <property type="protein sequence ID" value="SMF78089.1"/>
    <property type="molecule type" value="Genomic_DNA"/>
</dbReference>
<accession>A0A1X7H1B0</accession>
<organism evidence="3 4">
    <name type="scientific">Paenibacillus uliginis N3/975</name>
    <dbReference type="NCBI Taxonomy" id="1313296"/>
    <lineage>
        <taxon>Bacteria</taxon>
        <taxon>Bacillati</taxon>
        <taxon>Bacillota</taxon>
        <taxon>Bacilli</taxon>
        <taxon>Bacillales</taxon>
        <taxon>Paenibacillaceae</taxon>
        <taxon>Paenibacillus</taxon>
    </lineage>
</organism>
<sequence length="615" mass="68232">MGEKYSNALSRPLKMLTVLALTAALSGSFIGTVQADRSPWEYEAASMTKYGPPTSVYFDNLNIYVGRQPINHKGTVMVQAEPLLKSLGYQVTWDVTEKKLTAEQAGKVSLTFWAQRTEAEIDGQSVHTLPAAPFVHEDQLWIPLRFTAQSCGLAVTWTAKGSFVSVRDPNAQIHLRVGTQADNENTGQPSALIQYMKENWETNVQINLTSPKDFSNKTKVKIAAGDMDSLMLLGDAYEFRDDLLESIALDLSESLQSYPSLKELTDASNIAVRKIGGKVYGIPRPSDLNDAPFPALRQDWIDTLGSKQPVTMDEMFNLLKQFVNKDPDGNGKGNTIGMYGYVNANNLGSLAWVEHTFTGSPERFSISESGTVVDHALSKGQRQALEWLTRAYAQGLINKDFATIDPETAMEGVKKKNVGLAVLKFDEAAKLTLDKQGSWTPLSGLKASSNAPEIAPWNSAGGGMYIVSRMAKVDAVKVLEWLDRGIEMSETGKWAEIEGLKEGDRSAIQNLFGRNDLLKSNALLNDLAPETQKLYKEAATRWHNISYKGQTLPEANLLWSQGQHTEFIHKLNDMKIKVIMGKVSLSEWDEYVKKMASSEDYKTMIRDFNKLIHSK</sequence>
<evidence type="ECO:0000256" key="1">
    <source>
        <dbReference type="SAM" id="SignalP"/>
    </source>
</evidence>
<name>A0A1X7H1B0_9BACL</name>
<dbReference type="SUPFAM" id="SSF55383">
    <property type="entry name" value="Copper amine oxidase, domain N"/>
    <property type="match status" value="1"/>
</dbReference>
<feature type="chain" id="PRO_5013253804" evidence="1">
    <location>
        <begin position="36"/>
        <end position="615"/>
    </location>
</feature>
<protein>
    <submittedName>
        <fullName evidence="3">ABC-type glycerol-3-phosphate transport system, substrate-binding protein</fullName>
    </submittedName>
</protein>
<gene>
    <name evidence="3" type="ORF">SAMN05661091_1523</name>
</gene>
<dbReference type="Gene3D" id="3.30.457.10">
    <property type="entry name" value="Copper amine oxidase-like, N-terminal domain"/>
    <property type="match status" value="1"/>
</dbReference>
<feature type="signal peptide" evidence="1">
    <location>
        <begin position="1"/>
        <end position="35"/>
    </location>
</feature>
<keyword evidence="1" id="KW-0732">Signal</keyword>
<dbReference type="AlphaFoldDB" id="A0A1X7H1B0"/>
<dbReference type="STRING" id="1313296.SAMN05661091_1523"/>